<feature type="region of interest" description="Disordered" evidence="8">
    <location>
        <begin position="1367"/>
        <end position="1422"/>
    </location>
</feature>
<feature type="region of interest" description="Disordered" evidence="8">
    <location>
        <begin position="353"/>
        <end position="385"/>
    </location>
</feature>
<evidence type="ECO:0000313" key="11">
    <source>
        <dbReference type="Proteomes" id="UP000250275"/>
    </source>
</evidence>
<feature type="region of interest" description="Disordered" evidence="8">
    <location>
        <begin position="982"/>
        <end position="1004"/>
    </location>
</feature>
<dbReference type="Pfam" id="PF10541">
    <property type="entry name" value="KASH"/>
    <property type="match status" value="1"/>
</dbReference>
<dbReference type="GO" id="GO:0048471">
    <property type="term" value="C:perinuclear region of cytoplasm"/>
    <property type="evidence" value="ECO:0007669"/>
    <property type="project" value="TreeGrafter"/>
</dbReference>
<evidence type="ECO:0000256" key="4">
    <source>
        <dbReference type="ARBA" id="ARBA00022989"/>
    </source>
</evidence>
<accession>A0A310SSK5</accession>
<dbReference type="PANTHER" id="PTHR21524:SF5">
    <property type="entry name" value="SPECTRIN REPEAT CONTAINING NUCLEAR ENVELOPE PROTEIN 2"/>
    <property type="match status" value="1"/>
</dbReference>
<feature type="compositionally biased region" description="Low complexity" evidence="8">
    <location>
        <begin position="1053"/>
        <end position="1063"/>
    </location>
</feature>
<feature type="compositionally biased region" description="Basic and acidic residues" evidence="8">
    <location>
        <begin position="635"/>
        <end position="666"/>
    </location>
</feature>
<evidence type="ECO:0000256" key="7">
    <source>
        <dbReference type="PROSITE-ProRule" id="PRU00385"/>
    </source>
</evidence>
<feature type="compositionally biased region" description="Basic and acidic residues" evidence="8">
    <location>
        <begin position="1117"/>
        <end position="1136"/>
    </location>
</feature>
<feature type="compositionally biased region" description="Polar residues" evidence="8">
    <location>
        <begin position="740"/>
        <end position="752"/>
    </location>
</feature>
<feature type="compositionally biased region" description="Acidic residues" evidence="8">
    <location>
        <begin position="939"/>
        <end position="958"/>
    </location>
</feature>
<dbReference type="GO" id="GO:0031965">
    <property type="term" value="C:nuclear membrane"/>
    <property type="evidence" value="ECO:0007669"/>
    <property type="project" value="UniProtKB-SubCell"/>
</dbReference>
<feature type="compositionally biased region" description="Low complexity" evidence="8">
    <location>
        <begin position="1890"/>
        <end position="1905"/>
    </location>
</feature>
<keyword evidence="5 7" id="KW-0472">Membrane</keyword>
<proteinExistence type="inferred from homology"/>
<dbReference type="PANTHER" id="PTHR21524">
    <property type="entry name" value="SPECTRIN REPEAT CONTAINING NUCLEAR ENVELOPE PROTEIN 2"/>
    <property type="match status" value="1"/>
</dbReference>
<evidence type="ECO:0000256" key="2">
    <source>
        <dbReference type="ARBA" id="ARBA00008619"/>
    </source>
</evidence>
<feature type="compositionally biased region" description="Basic and acidic residues" evidence="8">
    <location>
        <begin position="556"/>
        <end position="569"/>
    </location>
</feature>
<feature type="compositionally biased region" description="Acidic residues" evidence="8">
    <location>
        <begin position="1596"/>
        <end position="1605"/>
    </location>
</feature>
<protein>
    <recommendedName>
        <fullName evidence="9">KASH domain-containing protein</fullName>
    </recommendedName>
</protein>
<evidence type="ECO:0000256" key="6">
    <source>
        <dbReference type="ARBA" id="ARBA00023242"/>
    </source>
</evidence>
<sequence>MTILALVFGLDCHCKSIWHILGCVVQLSKSPYHEIPSTFDFSVDVTEPCIEARFHRKRTSFPPKRQTSIHKSQYPRLKQYRQEAFWIKSSFKTPASNPLLTNENKLEETPDRTRRHETVKVVTKIIGRHFRPIVATACVIRGESAELISPEDATTLCFLSSNAQYIETHSKHTGRRKLELEDNAPEVMQKQNETRTGLGQNAYTKEETEDRTEKRESVAVCSGPRRASYHSSGISQVLDSYARYDIPGNEVDVRIGYAMFPDANIIRIRRVRTNRVTVQETMDRLVVLSDRRAEPLDSSRVVVVVPGKRKVLAGTPGRSTYWVTESWKAPRAPPLGSTEAHPAMETFTVHGTLAPEGSDGRLAQGRETSRSWNQPRATPRMGNLDLRDPGVMERASTISPGSRWCKAFGFRWCKADPMIQRSGIWRYRDPGVVRSWCHDFRVVRGAFDDPVACSLARSTVLGLFRLGGQAFRDSVSPISLEFKRIFFSSSSANRENRFARQNPRDLGRVKEFHREDDAVLQRDIEAHGRIVSSVVKLGDKVFTQQQEQQQQQQEGQEEKKQQEQQEQREPPQALRIARSLERRWHLLFLRALEWQCHIETLVSRISSKNFASSTTYGVTPRGLSRAIKPPRPKGGRLDGDGKAELQKTGGRDHGGPDQKLVRDRRGGVRDYQMKRFGCSVFQNLVPYRCSSDSDEEPVTKQPRLSRRHSRGSGRESPGQSVRSTRSKRHRATRSRYYEDSATSRADLSDTDASSEIRSIGDGSYFEVRIPKARFTRSSASLATVRTHGCKAVLAGGEHATRRSRETAVNPRLASSRSALLSGLEKVGFVGEIVVLCAIVVSVPTDTGDPVNFPRPTSIIATLPAKRVRRFGKRCGAVIRGWTRHLAVQVNLILISQRPLFRSWIEETDELCPLYVMDGKSEGTENPREANRIANTLGDQGEEGDIEEGALSEDEEDDMPPTPDTVPMTNSTAIVESCDQIDGQPGNVEQSNGNLAANEPAKRRRTTEEVASFNTSDRKSKNCATFYFRHLDTDSEQNEEAAIVAEDSSEEEWTYTSSRTTNVTTEERKTNVVVRLDFGEGQSESRPNEGNAKTSEMKPVKETSNMEGVDETSNETDASSHREKDSDDETRNDKTSIQRLIKEVEKLVGEERRNGASKTFPQLILDDKGISNNHRAKYARIKEWLKLNSARSHEGRSTSQPLDSCDASGEYTTEESDGERQSVSSEDLQSSVATYRRFEGALGCTSQSVSQEIFDDADKTPINEAHPMLDTSTPKVVMRPKQKTNGPRPWSVTCISQIGNNSNLNQTNDPISQFSISETALHQLIATPPTKSVSLDATGSRKSFNNSTSTLLEESIICHDGRVVRNSSLRRKKSRLRKKNLGRKSDSSSEGVNANHSAGSDGSLSNQQRSPRKMSGSRTMRTISRDCHGRLTTLVKSGSFSGCTAHQQLSAERTIVSDPTPPFRLPCCTSVASTSETEGEEQRNCTRGCFTYDDNLLDTVLSNKELCNQQLNVDSDIEMNSLGNNSFSEQAWDNYQEKYMSEPYSEAPDVETARRLLDFGDDYRNFLDSQSDCASSMSAVPASSPLPRSRMHHEVTDTTEDSDDSDVEDIRNVVEKSQAQFTLAENLFSRSNNGTMPEDCTEVECACRENLRCLHALLESVSNSFRSEKYVKQVRGMLEKWESLTTRVEETQMATALHRELTSLRTEFKAAHDRLFSYEITLEQPHVLDERINRITAELAALRDRKAAMLALNVSTHRLITDLGGSASLIFTALKDGVADLYRVWDETFQKGNQQLCALQAVQQFSIRLAELQCALRRDKDTLAVLDVALQAGATSEVASSVRHVARLLSEKQDISCQNGTVLKDTTTEEVSSGATTKFGDSSPISLTQEGGSLSDSGISDSGSEQELSERERRLAALRRLTRSLESQLAPGSEALVELLKRVEDAETELRDLQKQCRELIVRTAASVEARAVKRTSSQIPEVFPFQISSPAKSSSATSISVPFHVPRTGDETAKKTDLTIKKNSNFLCLYSKRKKPGATEMSKDSAEGRMALVRAKSGATDGGDPDNEPGLPHSWVWRVLRAALPFQLALVALFWAACLLEPHCCEAANTLNLSLTPQLRYVRGPPPV</sequence>
<evidence type="ECO:0000256" key="3">
    <source>
        <dbReference type="ARBA" id="ARBA00022692"/>
    </source>
</evidence>
<reference evidence="10 11" key="1">
    <citation type="submission" date="2015-07" db="EMBL/GenBank/DDBJ databases">
        <title>The genome of Eufriesea mexicana.</title>
        <authorList>
            <person name="Pan H."/>
            <person name="Kapheim K."/>
        </authorList>
    </citation>
    <scope>NUCLEOTIDE SEQUENCE [LARGE SCALE GENOMIC DNA]</scope>
    <source>
        <strain evidence="10">0111107269</strain>
        <tissue evidence="10">Whole body</tissue>
    </source>
</reference>
<feature type="region of interest" description="Disordered" evidence="8">
    <location>
        <begin position="612"/>
        <end position="666"/>
    </location>
</feature>
<dbReference type="InterPro" id="IPR012315">
    <property type="entry name" value="KASH"/>
</dbReference>
<feature type="topological domain" description="Perinuclear space" evidence="7">
    <location>
        <begin position="2103"/>
        <end position="2128"/>
    </location>
</feature>
<dbReference type="OrthoDB" id="10041151at2759"/>
<feature type="compositionally biased region" description="Basic residues" evidence="8">
    <location>
        <begin position="724"/>
        <end position="733"/>
    </location>
</feature>
<gene>
    <name evidence="10" type="ORF">WN48_07976</name>
</gene>
<feature type="region of interest" description="Disordered" evidence="8">
    <location>
        <begin position="1189"/>
        <end position="1227"/>
    </location>
</feature>
<dbReference type="GO" id="GO:0006997">
    <property type="term" value="P:nucleus organization"/>
    <property type="evidence" value="ECO:0007669"/>
    <property type="project" value="TreeGrafter"/>
</dbReference>
<dbReference type="GO" id="GO:0007097">
    <property type="term" value="P:nuclear migration"/>
    <property type="evidence" value="ECO:0007669"/>
    <property type="project" value="TreeGrafter"/>
</dbReference>
<feature type="region of interest" description="Disordered" evidence="8">
    <location>
        <begin position="690"/>
        <end position="752"/>
    </location>
</feature>
<dbReference type="SMART" id="SM01249">
    <property type="entry name" value="KASH"/>
    <property type="match status" value="1"/>
</dbReference>
<feature type="region of interest" description="Disordered" evidence="8">
    <location>
        <begin position="933"/>
        <end position="961"/>
    </location>
</feature>
<organism evidence="10 11">
    <name type="scientific">Eufriesea mexicana</name>
    <dbReference type="NCBI Taxonomy" id="516756"/>
    <lineage>
        <taxon>Eukaryota</taxon>
        <taxon>Metazoa</taxon>
        <taxon>Ecdysozoa</taxon>
        <taxon>Arthropoda</taxon>
        <taxon>Hexapoda</taxon>
        <taxon>Insecta</taxon>
        <taxon>Pterygota</taxon>
        <taxon>Neoptera</taxon>
        <taxon>Endopterygota</taxon>
        <taxon>Hymenoptera</taxon>
        <taxon>Apocrita</taxon>
        <taxon>Aculeata</taxon>
        <taxon>Apoidea</taxon>
        <taxon>Anthophila</taxon>
        <taxon>Apidae</taxon>
        <taxon>Eufriesea</taxon>
    </lineage>
</organism>
<feature type="compositionally biased region" description="Basic residues" evidence="8">
    <location>
        <begin position="1367"/>
        <end position="1381"/>
    </location>
</feature>
<dbReference type="PROSITE" id="PS51049">
    <property type="entry name" value="KASH"/>
    <property type="match status" value="1"/>
</dbReference>
<evidence type="ECO:0000313" key="10">
    <source>
        <dbReference type="EMBL" id="OAD59856.1"/>
    </source>
</evidence>
<comment type="similarity">
    <text evidence="2">Belongs to the nesprin family.</text>
</comment>
<dbReference type="EMBL" id="KQ760551">
    <property type="protein sequence ID" value="OAD59856.1"/>
    <property type="molecule type" value="Genomic_DNA"/>
</dbReference>
<dbReference type="Proteomes" id="UP000250275">
    <property type="component" value="Unassembled WGS sequence"/>
</dbReference>
<dbReference type="GO" id="GO:0019894">
    <property type="term" value="F:kinesin binding"/>
    <property type="evidence" value="ECO:0007669"/>
    <property type="project" value="TreeGrafter"/>
</dbReference>
<feature type="region of interest" description="Disordered" evidence="8">
    <location>
        <begin position="1866"/>
        <end position="1910"/>
    </location>
</feature>
<keyword evidence="4" id="KW-1133">Transmembrane helix</keyword>
<feature type="compositionally biased region" description="Low complexity" evidence="8">
    <location>
        <begin position="1574"/>
        <end position="1586"/>
    </location>
</feature>
<name>A0A310SSK5_9HYME</name>
<comment type="subcellular location">
    <subcellularLocation>
        <location evidence="1">Nucleus membrane</location>
    </subcellularLocation>
</comment>
<dbReference type="GO" id="GO:0007010">
    <property type="term" value="P:cytoskeleton organization"/>
    <property type="evidence" value="ECO:0007669"/>
    <property type="project" value="TreeGrafter"/>
</dbReference>
<feature type="compositionally biased region" description="Polar residues" evidence="8">
    <location>
        <begin position="1387"/>
        <end position="1408"/>
    </location>
</feature>
<feature type="compositionally biased region" description="Polar residues" evidence="8">
    <location>
        <begin position="1866"/>
        <end position="1889"/>
    </location>
</feature>
<feature type="domain" description="KASH" evidence="9">
    <location>
        <begin position="2073"/>
        <end position="2128"/>
    </location>
</feature>
<keyword evidence="11" id="KW-1185">Reference proteome</keyword>
<feature type="region of interest" description="Disordered" evidence="8">
    <location>
        <begin position="1574"/>
        <end position="1605"/>
    </location>
</feature>
<evidence type="ECO:0000256" key="8">
    <source>
        <dbReference type="SAM" id="MobiDB-lite"/>
    </source>
</evidence>
<feature type="region of interest" description="Disordered" evidence="8">
    <location>
        <begin position="546"/>
        <end position="572"/>
    </location>
</feature>
<evidence type="ECO:0000256" key="5">
    <source>
        <dbReference type="ARBA" id="ARBA00023136"/>
    </source>
</evidence>
<keyword evidence="6" id="KW-0539">Nucleus</keyword>
<keyword evidence="3 7" id="KW-0812">Transmembrane</keyword>
<feature type="region of interest" description="Disordered" evidence="8">
    <location>
        <begin position="1035"/>
        <end position="1136"/>
    </location>
</feature>
<evidence type="ECO:0000256" key="1">
    <source>
        <dbReference type="ARBA" id="ARBA00004126"/>
    </source>
</evidence>
<evidence type="ECO:0000259" key="9">
    <source>
        <dbReference type="PROSITE" id="PS51049"/>
    </source>
</evidence>
<feature type="topological domain" description="Cytoplasmic" evidence="7">
    <location>
        <begin position="1"/>
        <end position="2081"/>
    </location>
</feature>